<sequence>MSARTSPESHERLIRGRLIAGPRARAWNDVLVQVFARPRVEESVLVPAVPEPLIVWILSGRAVVEERDPGGPWTATTVGTGDFFLTMSQTPYELRWRTTGSEPFEVLHLYLGLSLLHRAATELLGPRHAPPLLRDVSGEHDPVLSALLERLRTELTDASPPSRVFMQGIGQSLAVHLVRRYRAADAPRGRTSSALPAFKLHRVVAAMDAGLAEPFSLARLAREAGLSPFHFSRLFRRATGTSPSQHFIRLRMTEARRLLRETDHSVIEIGMAVGYSSPSRFAQVFRREVGVPPTQYRR</sequence>
<evidence type="ECO:0000313" key="7">
    <source>
        <dbReference type="Proteomes" id="UP001165652"/>
    </source>
</evidence>
<dbReference type="EMBL" id="JAQQLI010000052">
    <property type="protein sequence ID" value="MDC7788811.1"/>
    <property type="molecule type" value="Genomic_DNA"/>
</dbReference>
<dbReference type="PROSITE" id="PS01124">
    <property type="entry name" value="HTH_ARAC_FAMILY_2"/>
    <property type="match status" value="1"/>
</dbReference>
<reference evidence="6" key="2">
    <citation type="submission" date="2023-02" db="EMBL/GenBank/DDBJ databases">
        <authorList>
            <person name="Rayyan A."/>
            <person name="Meyer T."/>
            <person name="Kyndt J.A."/>
        </authorList>
    </citation>
    <scope>NUCLEOTIDE SEQUENCE</scope>
    <source>
        <strain evidence="6">DSM 9987</strain>
    </source>
</reference>
<evidence type="ECO:0000256" key="1">
    <source>
        <dbReference type="ARBA" id="ARBA00023015"/>
    </source>
</evidence>
<keyword evidence="1" id="KW-0805">Transcription regulation</keyword>
<comment type="caution">
    <text evidence="6">The sequence shown here is derived from an EMBL/GenBank/DDBJ whole genome shotgun (WGS) entry which is preliminary data.</text>
</comment>
<gene>
    <name evidence="6" type="ORF">PQJ73_24260</name>
</gene>
<accession>A0ABT5JHG3</accession>
<dbReference type="SUPFAM" id="SSF51215">
    <property type="entry name" value="Regulatory protein AraC"/>
    <property type="match status" value="1"/>
</dbReference>
<keyword evidence="4" id="KW-0804">Transcription</keyword>
<evidence type="ECO:0000313" key="6">
    <source>
        <dbReference type="EMBL" id="MDC7788811.1"/>
    </source>
</evidence>
<dbReference type="InterPro" id="IPR009057">
    <property type="entry name" value="Homeodomain-like_sf"/>
</dbReference>
<dbReference type="PANTHER" id="PTHR46796">
    <property type="entry name" value="HTH-TYPE TRANSCRIPTIONAL ACTIVATOR RHAS-RELATED"/>
    <property type="match status" value="1"/>
</dbReference>
<keyword evidence="2" id="KW-0238">DNA-binding</keyword>
<evidence type="ECO:0000256" key="2">
    <source>
        <dbReference type="ARBA" id="ARBA00023125"/>
    </source>
</evidence>
<dbReference type="PANTHER" id="PTHR46796:SF6">
    <property type="entry name" value="ARAC SUBFAMILY"/>
    <property type="match status" value="1"/>
</dbReference>
<dbReference type="InterPro" id="IPR020449">
    <property type="entry name" value="Tscrpt_reg_AraC-type_HTH"/>
</dbReference>
<name>A0ABT5JHG3_RHOTP</name>
<dbReference type="PRINTS" id="PR00032">
    <property type="entry name" value="HTHARAC"/>
</dbReference>
<organism evidence="6 7">
    <name type="scientific">Rhodoplanes tepidamans</name>
    <name type="common">Rhodoplanes cryptolactis</name>
    <dbReference type="NCBI Taxonomy" id="200616"/>
    <lineage>
        <taxon>Bacteria</taxon>
        <taxon>Pseudomonadati</taxon>
        <taxon>Pseudomonadota</taxon>
        <taxon>Alphaproteobacteria</taxon>
        <taxon>Hyphomicrobiales</taxon>
        <taxon>Nitrobacteraceae</taxon>
        <taxon>Rhodoplanes</taxon>
    </lineage>
</organism>
<dbReference type="SUPFAM" id="SSF46689">
    <property type="entry name" value="Homeodomain-like"/>
    <property type="match status" value="2"/>
</dbReference>
<dbReference type="RefSeq" id="WP_272779642.1">
    <property type="nucleotide sequence ID" value="NZ_JAQQLI010000052.1"/>
</dbReference>
<proteinExistence type="predicted"/>
<evidence type="ECO:0000259" key="5">
    <source>
        <dbReference type="PROSITE" id="PS01124"/>
    </source>
</evidence>
<dbReference type="InterPro" id="IPR018060">
    <property type="entry name" value="HTH_AraC"/>
</dbReference>
<dbReference type="PROSITE" id="PS00041">
    <property type="entry name" value="HTH_ARAC_FAMILY_1"/>
    <property type="match status" value="1"/>
</dbReference>
<dbReference type="SMART" id="SM00342">
    <property type="entry name" value="HTH_ARAC"/>
    <property type="match status" value="1"/>
</dbReference>
<keyword evidence="3" id="KW-0010">Activator</keyword>
<keyword evidence="7" id="KW-1185">Reference proteome</keyword>
<dbReference type="InterPro" id="IPR050204">
    <property type="entry name" value="AraC_XylS_family_regulators"/>
</dbReference>
<dbReference type="InterPro" id="IPR037923">
    <property type="entry name" value="HTH-like"/>
</dbReference>
<evidence type="ECO:0000256" key="3">
    <source>
        <dbReference type="ARBA" id="ARBA00023159"/>
    </source>
</evidence>
<feature type="domain" description="HTH araC/xylS-type" evidence="5">
    <location>
        <begin position="201"/>
        <end position="298"/>
    </location>
</feature>
<dbReference type="Pfam" id="PF12833">
    <property type="entry name" value="HTH_18"/>
    <property type="match status" value="1"/>
</dbReference>
<dbReference type="InterPro" id="IPR018062">
    <property type="entry name" value="HTH_AraC-typ_CS"/>
</dbReference>
<dbReference type="Proteomes" id="UP001165652">
    <property type="component" value="Unassembled WGS sequence"/>
</dbReference>
<reference evidence="6" key="1">
    <citation type="journal article" date="2023" name="Microbiol Resour">
        <title>Genome Sequences of Rhodoplanes serenus and Two Thermotolerant Strains, Rhodoplanes tepidamans and 'Rhodoplanes cryptolactis,' Further Refine the Genus.</title>
        <authorList>
            <person name="Rayyan A.A."/>
            <person name="Kyndt J.A."/>
        </authorList>
    </citation>
    <scope>NUCLEOTIDE SEQUENCE</scope>
    <source>
        <strain evidence="6">DSM 9987</strain>
    </source>
</reference>
<evidence type="ECO:0000256" key="4">
    <source>
        <dbReference type="ARBA" id="ARBA00023163"/>
    </source>
</evidence>
<protein>
    <submittedName>
        <fullName evidence="6">AraC family transcriptional regulator</fullName>
    </submittedName>
</protein>
<dbReference type="Gene3D" id="1.10.10.60">
    <property type="entry name" value="Homeodomain-like"/>
    <property type="match status" value="2"/>
</dbReference>